<dbReference type="InterPro" id="IPR005139">
    <property type="entry name" value="PCRF"/>
</dbReference>
<protein>
    <recommendedName>
        <fullName evidence="4 5">Peptide chain release factor 2</fullName>
        <shortName evidence="4">RF-2</shortName>
    </recommendedName>
</protein>
<dbReference type="PANTHER" id="PTHR43116:SF3">
    <property type="entry name" value="CLASS I PEPTIDE CHAIN RELEASE FACTOR"/>
    <property type="match status" value="1"/>
</dbReference>
<evidence type="ECO:0000313" key="7">
    <source>
        <dbReference type="EMBL" id="WPX97909.1"/>
    </source>
</evidence>
<dbReference type="SUPFAM" id="SSF75620">
    <property type="entry name" value="Release factor"/>
    <property type="match status" value="1"/>
</dbReference>
<dbReference type="HAMAP" id="MF_00094">
    <property type="entry name" value="Rel_fac_2"/>
    <property type="match status" value="1"/>
</dbReference>
<dbReference type="InterPro" id="IPR004374">
    <property type="entry name" value="PrfB"/>
</dbReference>
<dbReference type="EMBL" id="CP110343">
    <property type="protein sequence ID" value="WPX97909.1"/>
    <property type="molecule type" value="Genomic_DNA"/>
</dbReference>
<dbReference type="Pfam" id="PF03462">
    <property type="entry name" value="PCRF"/>
    <property type="match status" value="1"/>
</dbReference>
<evidence type="ECO:0000256" key="2">
    <source>
        <dbReference type="ARBA" id="ARBA00022481"/>
    </source>
</evidence>
<proteinExistence type="inferred from homology"/>
<keyword evidence="4" id="KW-0963">Cytoplasm</keyword>
<dbReference type="NCBIfam" id="TIGR00020">
    <property type="entry name" value="prfB"/>
    <property type="match status" value="1"/>
</dbReference>
<keyword evidence="2 4" id="KW-0488">Methylation</keyword>
<comment type="similarity">
    <text evidence="1 4">Belongs to the prokaryotic/mitochondrial release factor family.</text>
</comment>
<reference evidence="7" key="1">
    <citation type="submission" date="2022-10" db="EMBL/GenBank/DDBJ databases">
        <title>Host association and intracellularity evolved multiple times independently in the Rickettsiales.</title>
        <authorList>
            <person name="Castelli M."/>
            <person name="Nardi T."/>
            <person name="Gammuto L."/>
            <person name="Bellinzona G."/>
            <person name="Sabaneyeva E."/>
            <person name="Potekhin A."/>
            <person name="Serra V."/>
            <person name="Petroni G."/>
            <person name="Sassera D."/>
        </authorList>
    </citation>
    <scope>NUCLEOTIDE SEQUENCE [LARGE SCALE GENOMIC DNA]</scope>
    <source>
        <strain evidence="7">US_Bl 11III1</strain>
    </source>
</reference>
<dbReference type="PROSITE" id="PS00745">
    <property type="entry name" value="RF_PROK_I"/>
    <property type="match status" value="1"/>
</dbReference>
<accession>A0ABZ0UQC9</accession>
<dbReference type="Gene3D" id="1.20.58.410">
    <property type="entry name" value="Release factor"/>
    <property type="match status" value="1"/>
</dbReference>
<sequence>MEQLDNKIQSQDLWSDAKVASSLLKRRSVLSEYVNNYKSIVDEFQVLVELANESGEDEVDTKIYEELHRIQKFARDIEIATLFREEQDYGSCILELHSGAGGTESDDWAEMLLRMYSRWAENKHYSITVSYMLHGEEAGIKSATLKIEGKMVYGLLKTESGIHRLVRISPFNKERKRHTSFASVSVVPLVDDDFSIDINESDLRIDTYRSSGAGGQHVNTTDSAVRVVHIPSGITVQCQNNRSQHKNKEECMRMLRSKLYALELKRRNEAKSNMEGEKLQIGWGSQIRSYVLHPYQMVKDLRTNYSEGNAQKVLDGDIDDFIKHTLRYTLSNEEG</sequence>
<dbReference type="SMART" id="SM00937">
    <property type="entry name" value="PCRF"/>
    <property type="match status" value="1"/>
</dbReference>
<dbReference type="PANTHER" id="PTHR43116">
    <property type="entry name" value="PEPTIDE CHAIN RELEASE FACTOR 2"/>
    <property type="match status" value="1"/>
</dbReference>
<dbReference type="Gene3D" id="3.30.160.20">
    <property type="match status" value="1"/>
</dbReference>
<organism evidence="7 8">
    <name type="scientific">Candidatus Fokinia crypta</name>
    <dbReference type="NCBI Taxonomy" id="1920990"/>
    <lineage>
        <taxon>Bacteria</taxon>
        <taxon>Pseudomonadati</taxon>
        <taxon>Pseudomonadota</taxon>
        <taxon>Alphaproteobacteria</taxon>
        <taxon>Rickettsiales</taxon>
        <taxon>Candidatus Midichloriaceae</taxon>
        <taxon>Candidatus Fokinia</taxon>
    </lineage>
</organism>
<evidence type="ECO:0000256" key="4">
    <source>
        <dbReference type="HAMAP-Rule" id="MF_00094"/>
    </source>
</evidence>
<keyword evidence="8" id="KW-1185">Reference proteome</keyword>
<name>A0ABZ0UQC9_9RICK</name>
<evidence type="ECO:0000256" key="3">
    <source>
        <dbReference type="ARBA" id="ARBA00022917"/>
    </source>
</evidence>
<feature type="domain" description="Prokaryotic-type class I peptide chain release factors" evidence="6">
    <location>
        <begin position="209"/>
        <end position="225"/>
    </location>
</feature>
<feature type="modified residue" description="N5-methylglutamine" evidence="4">
    <location>
        <position position="216"/>
    </location>
</feature>
<dbReference type="Gene3D" id="3.30.70.1660">
    <property type="match status" value="1"/>
</dbReference>
<evidence type="ECO:0000259" key="6">
    <source>
        <dbReference type="PROSITE" id="PS00745"/>
    </source>
</evidence>
<gene>
    <name evidence="4" type="primary">prfB</name>
    <name evidence="7" type="ORF">Fokcrypt_00433</name>
</gene>
<comment type="subcellular location">
    <subcellularLocation>
        <location evidence="4">Cytoplasm</location>
    </subcellularLocation>
</comment>
<evidence type="ECO:0000256" key="1">
    <source>
        <dbReference type="ARBA" id="ARBA00010835"/>
    </source>
</evidence>
<evidence type="ECO:0000313" key="8">
    <source>
        <dbReference type="Proteomes" id="UP001325140"/>
    </source>
</evidence>
<evidence type="ECO:0000256" key="5">
    <source>
        <dbReference type="NCBIfam" id="TIGR00020"/>
    </source>
</evidence>
<dbReference type="Proteomes" id="UP001325140">
    <property type="component" value="Chromosome"/>
</dbReference>
<comment type="function">
    <text evidence="4">Peptide chain release factor 2 directs the termination of translation in response to the peptide chain termination codons UGA and UAA.</text>
</comment>
<comment type="PTM">
    <text evidence="4">Methylated by PrmC. Methylation increases the termination efficiency of RF2.</text>
</comment>
<dbReference type="InterPro" id="IPR000352">
    <property type="entry name" value="Pep_chain_release_fac_I"/>
</dbReference>
<keyword evidence="3 4" id="KW-0648">Protein biosynthesis</keyword>
<dbReference type="Pfam" id="PF00472">
    <property type="entry name" value="RF-1"/>
    <property type="match status" value="1"/>
</dbReference>
<dbReference type="InterPro" id="IPR045853">
    <property type="entry name" value="Pep_chain_release_fac_I_sf"/>
</dbReference>